<proteinExistence type="predicted"/>
<keyword evidence="4" id="KW-1185">Reference proteome</keyword>
<comment type="caution">
    <text evidence="3">The sequence shown here is derived from an EMBL/GenBank/DDBJ whole genome shotgun (WGS) entry which is preliminary data.</text>
</comment>
<reference evidence="4" key="1">
    <citation type="journal article" date="2019" name="Int. J. Syst. Evol. Microbiol.">
        <title>The Global Catalogue of Microorganisms (GCM) 10K type strain sequencing project: providing services to taxonomists for standard genome sequencing and annotation.</title>
        <authorList>
            <consortium name="The Broad Institute Genomics Platform"/>
            <consortium name="The Broad Institute Genome Sequencing Center for Infectious Disease"/>
            <person name="Wu L."/>
            <person name="Ma J."/>
        </authorList>
    </citation>
    <scope>NUCLEOTIDE SEQUENCE [LARGE SCALE GENOMIC DNA]</scope>
    <source>
        <strain evidence="4">KCTC 42911</strain>
    </source>
</reference>
<feature type="domain" description="DUF3955" evidence="2">
    <location>
        <begin position="10"/>
        <end position="61"/>
    </location>
</feature>
<keyword evidence="1" id="KW-0472">Membrane</keyword>
<dbReference type="EMBL" id="JBHRXI010000040">
    <property type="protein sequence ID" value="MFC3616098.1"/>
    <property type="molecule type" value="Genomic_DNA"/>
</dbReference>
<accession>A0ABV7TLN9</accession>
<feature type="transmembrane region" description="Helical" evidence="1">
    <location>
        <begin position="41"/>
        <end position="65"/>
    </location>
</feature>
<evidence type="ECO:0000259" key="2">
    <source>
        <dbReference type="Pfam" id="PF13127"/>
    </source>
</evidence>
<organism evidence="3 4">
    <name type="scientific">Lutimaribacter marinistellae</name>
    <dbReference type="NCBI Taxonomy" id="1820329"/>
    <lineage>
        <taxon>Bacteria</taxon>
        <taxon>Pseudomonadati</taxon>
        <taxon>Pseudomonadota</taxon>
        <taxon>Alphaproteobacteria</taxon>
        <taxon>Rhodobacterales</taxon>
        <taxon>Roseobacteraceae</taxon>
        <taxon>Lutimaribacter</taxon>
    </lineage>
</organism>
<name>A0ABV7TLN9_9RHOB</name>
<evidence type="ECO:0000256" key="1">
    <source>
        <dbReference type="SAM" id="Phobius"/>
    </source>
</evidence>
<dbReference type="Proteomes" id="UP001595629">
    <property type="component" value="Unassembled WGS sequence"/>
</dbReference>
<keyword evidence="1" id="KW-0812">Transmembrane</keyword>
<protein>
    <submittedName>
        <fullName evidence="3">DUF3955 domain-containing protein</fullName>
    </submittedName>
</protein>
<evidence type="ECO:0000313" key="4">
    <source>
        <dbReference type="Proteomes" id="UP001595629"/>
    </source>
</evidence>
<gene>
    <name evidence="3" type="ORF">ACFORG_20325</name>
</gene>
<sequence>MTARRMAILAWIAAALGGASLATERTLYGDVGDDGLLRESFFLPLGALLIGIGALAFIVAIVLMIRSRAKS</sequence>
<dbReference type="InterPro" id="IPR025016">
    <property type="entry name" value="DUF3955"/>
</dbReference>
<keyword evidence="1" id="KW-1133">Transmembrane helix</keyword>
<dbReference type="Pfam" id="PF13127">
    <property type="entry name" value="DUF3955"/>
    <property type="match status" value="1"/>
</dbReference>
<evidence type="ECO:0000313" key="3">
    <source>
        <dbReference type="EMBL" id="MFC3616098.1"/>
    </source>
</evidence>
<dbReference type="RefSeq" id="WP_386737400.1">
    <property type="nucleotide sequence ID" value="NZ_JBHRXI010000040.1"/>
</dbReference>